<dbReference type="PRINTS" id="PR00598">
    <property type="entry name" value="HTHMARR"/>
</dbReference>
<dbReference type="InterPro" id="IPR036388">
    <property type="entry name" value="WH-like_DNA-bd_sf"/>
</dbReference>
<dbReference type="Proteomes" id="UP001320766">
    <property type="component" value="Unassembled WGS sequence"/>
</dbReference>
<dbReference type="EMBL" id="JAMZEC010000001">
    <property type="protein sequence ID" value="MCP2349632.1"/>
    <property type="molecule type" value="Genomic_DNA"/>
</dbReference>
<dbReference type="InterPro" id="IPR000835">
    <property type="entry name" value="HTH_MarR-typ"/>
</dbReference>
<reference evidence="2 3" key="1">
    <citation type="submission" date="2022-06" db="EMBL/GenBank/DDBJ databases">
        <title>Sequencing the genomes of 1000 actinobacteria strains.</title>
        <authorList>
            <person name="Klenk H.-P."/>
        </authorList>
    </citation>
    <scope>NUCLEOTIDE SEQUENCE [LARGE SCALE GENOMIC DNA]</scope>
    <source>
        <strain evidence="2 3">DSM 44170</strain>
    </source>
</reference>
<dbReference type="InterPro" id="IPR039422">
    <property type="entry name" value="MarR/SlyA-like"/>
</dbReference>
<proteinExistence type="predicted"/>
<evidence type="ECO:0000313" key="2">
    <source>
        <dbReference type="EMBL" id="MCP2349632.1"/>
    </source>
</evidence>
<dbReference type="PROSITE" id="PS50995">
    <property type="entry name" value="HTH_MARR_2"/>
    <property type="match status" value="1"/>
</dbReference>
<sequence length="166" mass="18162">MIWRQSHLDTTGGLDVPEFLDLHSKMSKALRAAAETAVRRHGLHLGQDHLLAVLWRQDGRTPGEVAAALNVTTPNVVKAATRMAAAGLLTRRRDDRDNRLVRLWLTDAGRALQAPIEKERRLLEEQVTAGLTAAERDHLLSALTKIHQSATALLEAPAGQHDPAAT</sequence>
<gene>
    <name evidence="2" type="ORF">HD595_005754</name>
</gene>
<feature type="domain" description="HTH marR-type" evidence="1">
    <location>
        <begin position="16"/>
        <end position="148"/>
    </location>
</feature>
<dbReference type="SMART" id="SM00347">
    <property type="entry name" value="HTH_MARR"/>
    <property type="match status" value="1"/>
</dbReference>
<dbReference type="PANTHER" id="PTHR33164">
    <property type="entry name" value="TRANSCRIPTIONAL REGULATOR, MARR FAMILY"/>
    <property type="match status" value="1"/>
</dbReference>
<organism evidence="2 3">
    <name type="scientific">Nonomuraea roseoviolacea subsp. carminata</name>
    <dbReference type="NCBI Taxonomy" id="160689"/>
    <lineage>
        <taxon>Bacteria</taxon>
        <taxon>Bacillati</taxon>
        <taxon>Actinomycetota</taxon>
        <taxon>Actinomycetes</taxon>
        <taxon>Streptosporangiales</taxon>
        <taxon>Streptosporangiaceae</taxon>
        <taxon>Nonomuraea</taxon>
    </lineage>
</organism>
<keyword evidence="3" id="KW-1185">Reference proteome</keyword>
<dbReference type="Pfam" id="PF12802">
    <property type="entry name" value="MarR_2"/>
    <property type="match status" value="1"/>
</dbReference>
<keyword evidence="2" id="KW-0238">DNA-binding</keyword>
<dbReference type="PANTHER" id="PTHR33164:SF43">
    <property type="entry name" value="HTH-TYPE TRANSCRIPTIONAL REPRESSOR YETL"/>
    <property type="match status" value="1"/>
</dbReference>
<evidence type="ECO:0000313" key="3">
    <source>
        <dbReference type="Proteomes" id="UP001320766"/>
    </source>
</evidence>
<dbReference type="InterPro" id="IPR036390">
    <property type="entry name" value="WH_DNA-bd_sf"/>
</dbReference>
<dbReference type="GO" id="GO:0003677">
    <property type="term" value="F:DNA binding"/>
    <property type="evidence" value="ECO:0007669"/>
    <property type="project" value="UniProtKB-KW"/>
</dbReference>
<dbReference type="RefSeq" id="WP_253774355.1">
    <property type="nucleotide sequence ID" value="NZ_BAAAVE010000021.1"/>
</dbReference>
<dbReference type="Gene3D" id="1.10.10.10">
    <property type="entry name" value="Winged helix-like DNA-binding domain superfamily/Winged helix DNA-binding domain"/>
    <property type="match status" value="1"/>
</dbReference>
<accession>A0ABT1K7F6</accession>
<evidence type="ECO:0000259" key="1">
    <source>
        <dbReference type="PROSITE" id="PS50995"/>
    </source>
</evidence>
<dbReference type="SUPFAM" id="SSF46785">
    <property type="entry name" value="Winged helix' DNA-binding domain"/>
    <property type="match status" value="1"/>
</dbReference>
<protein>
    <submittedName>
        <fullName evidence="2">DNA-binding MarR family transcriptional regulator</fullName>
    </submittedName>
</protein>
<comment type="caution">
    <text evidence="2">The sequence shown here is derived from an EMBL/GenBank/DDBJ whole genome shotgun (WGS) entry which is preliminary data.</text>
</comment>
<name>A0ABT1K7F6_9ACTN</name>